<dbReference type="FunCoup" id="A0A067RKW9">
    <property type="interactions" value="1"/>
</dbReference>
<protein>
    <submittedName>
        <fullName evidence="4">Putative nuclease HARBI1</fullName>
    </submittedName>
</protein>
<dbReference type="InParanoid" id="A0A067RKW9"/>
<dbReference type="AlphaFoldDB" id="A0A067RKW9"/>
<evidence type="ECO:0000313" key="4">
    <source>
        <dbReference type="EMBL" id="KDR20167.1"/>
    </source>
</evidence>
<evidence type="ECO:0000313" key="5">
    <source>
        <dbReference type="Proteomes" id="UP000027135"/>
    </source>
</evidence>
<proteinExistence type="predicted"/>
<evidence type="ECO:0000256" key="2">
    <source>
        <dbReference type="ARBA" id="ARBA00022723"/>
    </source>
</evidence>
<feature type="non-terminal residue" evidence="4">
    <location>
        <position position="1"/>
    </location>
</feature>
<reference evidence="4 5" key="1">
    <citation type="journal article" date="2014" name="Nat. Commun.">
        <title>Molecular traces of alternative social organization in a termite genome.</title>
        <authorList>
            <person name="Terrapon N."/>
            <person name="Li C."/>
            <person name="Robertson H.M."/>
            <person name="Ji L."/>
            <person name="Meng X."/>
            <person name="Booth W."/>
            <person name="Chen Z."/>
            <person name="Childers C.P."/>
            <person name="Glastad K.M."/>
            <person name="Gokhale K."/>
            <person name="Gowin J."/>
            <person name="Gronenberg W."/>
            <person name="Hermansen R.A."/>
            <person name="Hu H."/>
            <person name="Hunt B.G."/>
            <person name="Huylmans A.K."/>
            <person name="Khalil S.M."/>
            <person name="Mitchell R.D."/>
            <person name="Munoz-Torres M.C."/>
            <person name="Mustard J.A."/>
            <person name="Pan H."/>
            <person name="Reese J.T."/>
            <person name="Scharf M.E."/>
            <person name="Sun F."/>
            <person name="Vogel H."/>
            <person name="Xiao J."/>
            <person name="Yang W."/>
            <person name="Yang Z."/>
            <person name="Yang Z."/>
            <person name="Zhou J."/>
            <person name="Zhu J."/>
            <person name="Brent C.S."/>
            <person name="Elsik C.G."/>
            <person name="Goodisman M.A."/>
            <person name="Liberles D.A."/>
            <person name="Roe R.M."/>
            <person name="Vargo E.L."/>
            <person name="Vilcinskas A."/>
            <person name="Wang J."/>
            <person name="Bornberg-Bauer E."/>
            <person name="Korb J."/>
            <person name="Zhang G."/>
            <person name="Liebig J."/>
        </authorList>
    </citation>
    <scope>NUCLEOTIDE SEQUENCE [LARGE SCALE GENOMIC DNA]</scope>
    <source>
        <tissue evidence="4">Whole organism</tissue>
    </source>
</reference>
<sequence>YPVALSYVEDDYKNCFRMSDENVNYLLEKVRPFILKQDTVVQNAITPEARIAATLRFLARGRSFEDLKFATIISPQALGKTIPETCKAIYKALKQEYLKFPTSSQEWQKIATDFESMWNFPNCGGCLDGKHVAIVKPADEWSYYFNNKGYHSVVLLGFVDANLEFIMADIGCNGRVSDGGVIEEKMFHRKLKNGELAL</sequence>
<evidence type="ECO:0000259" key="3">
    <source>
        <dbReference type="Pfam" id="PF13359"/>
    </source>
</evidence>
<keyword evidence="5" id="KW-1185">Reference proteome</keyword>
<accession>A0A067RKW9</accession>
<feature type="domain" description="DDE Tnp4" evidence="3">
    <location>
        <begin position="127"/>
        <end position="194"/>
    </location>
</feature>
<name>A0A067RKW9_ZOONE</name>
<organism evidence="4 5">
    <name type="scientific">Zootermopsis nevadensis</name>
    <name type="common">Dampwood termite</name>
    <dbReference type="NCBI Taxonomy" id="136037"/>
    <lineage>
        <taxon>Eukaryota</taxon>
        <taxon>Metazoa</taxon>
        <taxon>Ecdysozoa</taxon>
        <taxon>Arthropoda</taxon>
        <taxon>Hexapoda</taxon>
        <taxon>Insecta</taxon>
        <taxon>Pterygota</taxon>
        <taxon>Neoptera</taxon>
        <taxon>Polyneoptera</taxon>
        <taxon>Dictyoptera</taxon>
        <taxon>Blattodea</taxon>
        <taxon>Blattoidea</taxon>
        <taxon>Termitoidae</taxon>
        <taxon>Termopsidae</taxon>
        <taxon>Zootermopsis</taxon>
    </lineage>
</organism>
<comment type="cofactor">
    <cofactor evidence="1">
        <name>a divalent metal cation</name>
        <dbReference type="ChEBI" id="CHEBI:60240"/>
    </cofactor>
</comment>
<dbReference type="OMA" id="ASTICKC"/>
<feature type="non-terminal residue" evidence="4">
    <location>
        <position position="198"/>
    </location>
</feature>
<evidence type="ECO:0000256" key="1">
    <source>
        <dbReference type="ARBA" id="ARBA00001968"/>
    </source>
</evidence>
<dbReference type="GO" id="GO:0046872">
    <property type="term" value="F:metal ion binding"/>
    <property type="evidence" value="ECO:0007669"/>
    <property type="project" value="UniProtKB-KW"/>
</dbReference>
<dbReference type="eggNOG" id="KOG4585">
    <property type="taxonomic scope" value="Eukaryota"/>
</dbReference>
<gene>
    <name evidence="4" type="ORF">L798_05664</name>
</gene>
<dbReference type="Pfam" id="PF13359">
    <property type="entry name" value="DDE_Tnp_4"/>
    <property type="match status" value="1"/>
</dbReference>
<dbReference type="Proteomes" id="UP000027135">
    <property type="component" value="Unassembled WGS sequence"/>
</dbReference>
<dbReference type="EMBL" id="KK852617">
    <property type="protein sequence ID" value="KDR20167.1"/>
    <property type="molecule type" value="Genomic_DNA"/>
</dbReference>
<dbReference type="InterPro" id="IPR027806">
    <property type="entry name" value="HARBI1_dom"/>
</dbReference>
<keyword evidence="2" id="KW-0479">Metal-binding</keyword>